<evidence type="ECO:0000313" key="4">
    <source>
        <dbReference type="Proteomes" id="UP000092605"/>
    </source>
</evidence>
<reference evidence="2 4" key="1">
    <citation type="submission" date="2016-02" db="EMBL/GenBank/DDBJ databases">
        <title>Draft genome sequence for Clostridium paradoxum JW-YL-7.</title>
        <authorList>
            <person name="Utturkar S.M."/>
            <person name="Lancaster A."/>
            <person name="Poole F.L."/>
            <person name="Adams M.W."/>
            <person name="Brown S.D."/>
        </authorList>
    </citation>
    <scope>NUCLEOTIDE SEQUENCE [LARGE SCALE GENOMIC DNA]</scope>
    <source>
        <strain evidence="2 4">JW-YL-7</strain>
    </source>
</reference>
<evidence type="ECO:0000313" key="2">
    <source>
        <dbReference type="EMBL" id="KXZ39989.1"/>
    </source>
</evidence>
<accession>A0A150FQW2</accession>
<evidence type="ECO:0000313" key="3">
    <source>
        <dbReference type="EMBL" id="SHL37469.1"/>
    </source>
</evidence>
<reference evidence="3 5" key="2">
    <citation type="submission" date="2016-11" db="EMBL/GenBank/DDBJ databases">
        <authorList>
            <person name="Varghese N."/>
            <person name="Submissions S."/>
        </authorList>
    </citation>
    <scope>NUCLEOTIDE SEQUENCE [LARGE SCALE GENOMIC DNA]</scope>
    <source>
        <strain evidence="3 5">DSM 7308</strain>
    </source>
</reference>
<dbReference type="AlphaFoldDB" id="A0A150FQW2"/>
<proteinExistence type="predicted"/>
<evidence type="ECO:0000313" key="5">
    <source>
        <dbReference type="Proteomes" id="UP000323392"/>
    </source>
</evidence>
<dbReference type="EMBL" id="FRBG01000028">
    <property type="protein sequence ID" value="SHL37469.1"/>
    <property type="molecule type" value="Genomic_DNA"/>
</dbReference>
<dbReference type="Pfam" id="PF04411">
    <property type="entry name" value="PDDEXK_7"/>
    <property type="match status" value="1"/>
</dbReference>
<organism evidence="2 4">
    <name type="scientific">Alkalithermobacter thermoalcaliphilus JW-YL-7 = DSM 7308</name>
    <dbReference type="NCBI Taxonomy" id="1121328"/>
    <lineage>
        <taxon>Bacteria</taxon>
        <taxon>Bacillati</taxon>
        <taxon>Bacillota</taxon>
        <taxon>Clostridia</taxon>
        <taxon>Peptostreptococcales</taxon>
        <taxon>Tepidibacteraceae</taxon>
        <taxon>Alkalithermobacter</taxon>
    </lineage>
</organism>
<dbReference type="STRING" id="1121328.JWYL7_1064"/>
<protein>
    <recommendedName>
        <fullName evidence="1">DUF2357 domain-containing protein</fullName>
    </recommendedName>
</protein>
<dbReference type="Proteomes" id="UP000323392">
    <property type="component" value="Unassembled WGS sequence"/>
</dbReference>
<dbReference type="Proteomes" id="UP000092605">
    <property type="component" value="Unassembled WGS sequence"/>
</dbReference>
<sequence>MGMLATGTKTILQIETEDFCIYVSGKTENEKFKAINSNLNMSSYVSVKSDVYIPSVKTIDDDDYLVENNTNSMRPSFFEDGTYNIYLENKSDKIFDIYHNDKEIRQSMVLYGKNIIGNIKFNGDIGYCEFKIKNKNVEVMNFIIEVFPSKLDYIKDYKEMLREVNEEITSLVFDFLGKTFKSVDFKETKNQSNVEFLAILRSIYTKLERAINRIQKHPKHGVFNNYYLKDKDKCKRISTKETIKHLRKNPSSTKAIEVKKVTTLDIYENQYIKYMIKNIIKRIRELKRSIYKKYQIQEDYYRLLDNFEGRLTSYLNTFFRDISDLNNNKSMTLVFKMASGYKEIYFYYTLLQKGLDVYEGLYNITPKKLWNLYEIWCYIKLHNILREIGYNSYTQSIIQATSNGITLSLMQNKESKGIYQNKEGKKIELWYNKCYSNLPTTNQKPDTVLCLRDNSRKDRIYIFDAKYRLHIDDNNIIGPMEEDINVMHRYRDSIVSEMEDSMQFRYNTFGAYVMFPYSDEEKFKEHKFYKSIEKVNIGAFPMLPGSTSLIRKHLCNILNLSYIEAKNTNPIFDESEDYYKFKNENVMIVNVKDIDHLQSYKNNKFYHIPVSTLSNVRIGIEYLAFYQPKKSFGNESGIHYYAKIKKYYKYKRKQCTELSCNKSKEDLDYYRFETEEWQKIGPIAPVEYGTRNVSYTTLYLLNKADTMHELKLKSRVEIDTYKILKEVSKIKNVSLIKQDSKFKIGNDFVQVTDKNNIILNGQKLSLDNLKSALLESNIAQER</sequence>
<gene>
    <name evidence="2" type="ORF">JWYL7_1064</name>
    <name evidence="3" type="ORF">SAMN05661008_01952</name>
</gene>
<keyword evidence="5" id="KW-1185">Reference proteome</keyword>
<evidence type="ECO:0000259" key="1">
    <source>
        <dbReference type="Pfam" id="PF09823"/>
    </source>
</evidence>
<dbReference type="RefSeq" id="WP_066070093.1">
    <property type="nucleotide sequence ID" value="NZ_FRBG01000028.1"/>
</dbReference>
<dbReference type="InterPro" id="IPR018633">
    <property type="entry name" value="DUF2357"/>
</dbReference>
<name>A0A150FQW2_CLOPD</name>
<dbReference type="OrthoDB" id="11970at2"/>
<dbReference type="Pfam" id="PF09823">
    <property type="entry name" value="DUF2357"/>
    <property type="match status" value="1"/>
</dbReference>
<dbReference type="EMBL" id="LSFY01000001">
    <property type="protein sequence ID" value="KXZ39989.1"/>
    <property type="molecule type" value="Genomic_DNA"/>
</dbReference>
<dbReference type="InterPro" id="IPR007505">
    <property type="entry name" value="PDDEXK_7"/>
</dbReference>
<dbReference type="PATRIC" id="fig|1121328.3.peg.1073"/>
<feature type="domain" description="DUF2357" evidence="1">
    <location>
        <begin position="116"/>
        <end position="348"/>
    </location>
</feature>
<comment type="caution">
    <text evidence="2">The sequence shown here is derived from an EMBL/GenBank/DDBJ whole genome shotgun (WGS) entry which is preliminary data.</text>
</comment>